<dbReference type="PANTHER" id="PTHR34982:SF4">
    <property type="entry name" value="TYPE 3 SECRETION SYSTEM STATOR PROTEIN"/>
    <property type="match status" value="1"/>
</dbReference>
<organism evidence="7 8">
    <name type="scientific">Pseudothauera rhizosphaerae</name>
    <dbReference type="NCBI Taxonomy" id="2565932"/>
    <lineage>
        <taxon>Bacteria</taxon>
        <taxon>Pseudomonadati</taxon>
        <taxon>Pseudomonadota</taxon>
        <taxon>Betaproteobacteria</taxon>
        <taxon>Rhodocyclales</taxon>
        <taxon>Zoogloeaceae</taxon>
        <taxon>Pseudothauera</taxon>
    </lineage>
</organism>
<dbReference type="Pfam" id="PF06635">
    <property type="entry name" value="T3SS_SCTL"/>
    <property type="match status" value="1"/>
</dbReference>
<proteinExistence type="inferred from homology"/>
<dbReference type="AlphaFoldDB" id="A0A4V3W9Z2"/>
<dbReference type="EMBL" id="SSOD01000018">
    <property type="protein sequence ID" value="THF57269.1"/>
    <property type="molecule type" value="Genomic_DNA"/>
</dbReference>
<comment type="similarity">
    <text evidence="5">Belongs to the SctL stator family.</text>
</comment>
<dbReference type="OrthoDB" id="8221108at2"/>
<keyword evidence="8" id="KW-1185">Reference proteome</keyword>
<comment type="subcellular location">
    <subcellularLocation>
        <location evidence="1">Cytoplasm</location>
    </subcellularLocation>
</comment>
<dbReference type="InterPro" id="IPR012842">
    <property type="entry name" value="T3SS_SctL/SctL2"/>
</dbReference>
<sequence length="207" mass="22950">MVLFVRQSGPLSRPDPSARVIPAADHQIWLEAGALIDAARAEAEAIREQARQAYQAEKERGYQDGLEEARLEAAEQMIENVSRTIDYFGKVEERMVDLVVQAMRRIVAEYDDRDRVVMVVKGALGAVRNQKQVTLRVAPDRLDMVKQATNEILAAYPGIGYLDLVGDARLKGDGCILETEIGIVEASLDGQVEALRRAFSKILGSRK</sequence>
<evidence type="ECO:0000313" key="7">
    <source>
        <dbReference type="EMBL" id="THF57269.1"/>
    </source>
</evidence>
<evidence type="ECO:0000256" key="5">
    <source>
        <dbReference type="ARBA" id="ARBA00024335"/>
    </source>
</evidence>
<dbReference type="Proteomes" id="UP000307956">
    <property type="component" value="Unassembled WGS sequence"/>
</dbReference>
<evidence type="ECO:0000256" key="2">
    <source>
        <dbReference type="ARBA" id="ARBA00022448"/>
    </source>
</evidence>
<dbReference type="PANTHER" id="PTHR34982">
    <property type="entry name" value="YOP PROTEINS TRANSLOCATION PROTEIN L"/>
    <property type="match status" value="1"/>
</dbReference>
<evidence type="ECO:0000256" key="6">
    <source>
        <dbReference type="ARBA" id="ARBA00040494"/>
    </source>
</evidence>
<evidence type="ECO:0000313" key="8">
    <source>
        <dbReference type="Proteomes" id="UP000307956"/>
    </source>
</evidence>
<comment type="caution">
    <text evidence="7">The sequence shown here is derived from an EMBL/GenBank/DDBJ whole genome shotgun (WGS) entry which is preliminary data.</text>
</comment>
<dbReference type="NCBIfam" id="NF005392">
    <property type="entry name" value="PRK06937.1"/>
    <property type="match status" value="1"/>
</dbReference>
<keyword evidence="3" id="KW-0963">Cytoplasm</keyword>
<dbReference type="GO" id="GO:0030254">
    <property type="term" value="P:protein secretion by the type III secretion system"/>
    <property type="evidence" value="ECO:0007669"/>
    <property type="project" value="InterPro"/>
</dbReference>
<reference evidence="7 8" key="1">
    <citation type="submission" date="2019-04" db="EMBL/GenBank/DDBJ databases">
        <title>Azoarcus rhizosphaerae sp. nov. isolated from rhizosphere of Ficus religiosa.</title>
        <authorList>
            <person name="Lin S.-Y."/>
            <person name="Hameed A."/>
            <person name="Hsu Y.-H."/>
            <person name="Young C.-C."/>
        </authorList>
    </citation>
    <scope>NUCLEOTIDE SEQUENCE [LARGE SCALE GENOMIC DNA]</scope>
    <source>
        <strain evidence="7 8">CC-YHH848</strain>
    </source>
</reference>
<keyword evidence="4" id="KW-0653">Protein transport</keyword>
<evidence type="ECO:0000256" key="1">
    <source>
        <dbReference type="ARBA" id="ARBA00004496"/>
    </source>
</evidence>
<dbReference type="NCBIfam" id="TIGR02499">
    <property type="entry name" value="HrpE_YscL_not"/>
    <property type="match status" value="1"/>
</dbReference>
<dbReference type="InterPro" id="IPR051472">
    <property type="entry name" value="T3SS_Stator/FliH"/>
</dbReference>
<protein>
    <recommendedName>
        <fullName evidence="6">Type 3 secretion system stator protein</fullName>
    </recommendedName>
</protein>
<keyword evidence="2" id="KW-0813">Transport</keyword>
<gene>
    <name evidence="7" type="ORF">E6O51_18405</name>
</gene>
<evidence type="ECO:0000256" key="4">
    <source>
        <dbReference type="ARBA" id="ARBA00022927"/>
    </source>
</evidence>
<evidence type="ECO:0000256" key="3">
    <source>
        <dbReference type="ARBA" id="ARBA00022490"/>
    </source>
</evidence>
<name>A0A4V3W9Z2_9RHOO</name>
<accession>A0A4V3W9Z2</accession>
<dbReference type="RefSeq" id="WP_136386474.1">
    <property type="nucleotide sequence ID" value="NZ_SSOD01000018.1"/>
</dbReference>
<dbReference type="GO" id="GO:0005829">
    <property type="term" value="C:cytosol"/>
    <property type="evidence" value="ECO:0007669"/>
    <property type="project" value="TreeGrafter"/>
</dbReference>
<dbReference type="InterPro" id="IPR010586">
    <property type="entry name" value="T3SS_stator_protein"/>
</dbReference>